<accession>A0A0D7BDH3</accession>
<proteinExistence type="predicted"/>
<evidence type="ECO:0000313" key="2">
    <source>
        <dbReference type="Proteomes" id="UP000054007"/>
    </source>
</evidence>
<evidence type="ECO:0000313" key="1">
    <source>
        <dbReference type="EMBL" id="KIY67626.1"/>
    </source>
</evidence>
<dbReference type="EMBL" id="KN880521">
    <property type="protein sequence ID" value="KIY67626.1"/>
    <property type="molecule type" value="Genomic_DNA"/>
</dbReference>
<evidence type="ECO:0008006" key="3">
    <source>
        <dbReference type="Google" id="ProtNLM"/>
    </source>
</evidence>
<dbReference type="Proteomes" id="UP000054007">
    <property type="component" value="Unassembled WGS sequence"/>
</dbReference>
<dbReference type="AlphaFoldDB" id="A0A0D7BDH3"/>
<gene>
    <name evidence="1" type="ORF">CYLTODRAFT_490462</name>
</gene>
<reference evidence="1 2" key="1">
    <citation type="journal article" date="2015" name="Fungal Genet. Biol.">
        <title>Evolution of novel wood decay mechanisms in Agaricales revealed by the genome sequences of Fistulina hepatica and Cylindrobasidium torrendii.</title>
        <authorList>
            <person name="Floudas D."/>
            <person name="Held B.W."/>
            <person name="Riley R."/>
            <person name="Nagy L.G."/>
            <person name="Koehler G."/>
            <person name="Ransdell A.S."/>
            <person name="Younus H."/>
            <person name="Chow J."/>
            <person name="Chiniquy J."/>
            <person name="Lipzen A."/>
            <person name="Tritt A."/>
            <person name="Sun H."/>
            <person name="Haridas S."/>
            <person name="LaButti K."/>
            <person name="Ohm R.A."/>
            <person name="Kues U."/>
            <person name="Blanchette R.A."/>
            <person name="Grigoriev I.V."/>
            <person name="Minto R.E."/>
            <person name="Hibbett D.S."/>
        </authorList>
    </citation>
    <scope>NUCLEOTIDE SEQUENCE [LARGE SCALE GENOMIC DNA]</scope>
    <source>
        <strain evidence="1 2">FP15055 ss-10</strain>
    </source>
</reference>
<name>A0A0D7BDH3_9AGAR</name>
<keyword evidence="2" id="KW-1185">Reference proteome</keyword>
<dbReference type="OrthoDB" id="3758478at2759"/>
<protein>
    <recommendedName>
        <fullName evidence="3">SnoaL-like domain-containing protein</fullName>
    </recommendedName>
</protein>
<dbReference type="Gene3D" id="3.10.450.50">
    <property type="match status" value="1"/>
</dbReference>
<organism evidence="1 2">
    <name type="scientific">Cylindrobasidium torrendii FP15055 ss-10</name>
    <dbReference type="NCBI Taxonomy" id="1314674"/>
    <lineage>
        <taxon>Eukaryota</taxon>
        <taxon>Fungi</taxon>
        <taxon>Dikarya</taxon>
        <taxon>Basidiomycota</taxon>
        <taxon>Agaricomycotina</taxon>
        <taxon>Agaricomycetes</taxon>
        <taxon>Agaricomycetidae</taxon>
        <taxon>Agaricales</taxon>
        <taxon>Marasmiineae</taxon>
        <taxon>Physalacriaceae</taxon>
        <taxon>Cylindrobasidium</taxon>
    </lineage>
</organism>
<sequence length="149" mass="16758">MAATPSPYERAFRAFLDALSEHDFAVIRTLVGEDFQILRAPKSLLQPTDRTQVTLVPELEKIFDNTFPKGHPKYEYLKVSETKDAIPTVIAHVASAATSLKGNPLRGEYVMFMEFEEAKEGGGLPKIKKLTEFLDSKVFEEFFKVESTA</sequence>